<evidence type="ECO:0000256" key="2">
    <source>
        <dbReference type="ARBA" id="ARBA00008335"/>
    </source>
</evidence>
<feature type="transmembrane region" description="Helical" evidence="8">
    <location>
        <begin position="370"/>
        <end position="390"/>
    </location>
</feature>
<feature type="transmembrane region" description="Helical" evidence="8">
    <location>
        <begin position="12"/>
        <end position="34"/>
    </location>
</feature>
<dbReference type="Pfam" id="PF07690">
    <property type="entry name" value="MFS_1"/>
    <property type="match status" value="1"/>
</dbReference>
<feature type="domain" description="Major facilitator superfamily (MFS) profile" evidence="9">
    <location>
        <begin position="16"/>
        <end position="395"/>
    </location>
</feature>
<evidence type="ECO:0000256" key="4">
    <source>
        <dbReference type="ARBA" id="ARBA00022475"/>
    </source>
</evidence>
<reference evidence="11" key="1">
    <citation type="journal article" date="2019" name="Int. J. Syst. Evol. Microbiol.">
        <title>The Global Catalogue of Microorganisms (GCM) 10K type strain sequencing project: providing services to taxonomists for standard genome sequencing and annotation.</title>
        <authorList>
            <consortium name="The Broad Institute Genomics Platform"/>
            <consortium name="The Broad Institute Genome Sequencing Center for Infectious Disease"/>
            <person name="Wu L."/>
            <person name="Ma J."/>
        </authorList>
    </citation>
    <scope>NUCLEOTIDE SEQUENCE [LARGE SCALE GENOMIC DNA]</scope>
    <source>
        <strain evidence="11">CGMCC 1.12376</strain>
    </source>
</reference>
<dbReference type="PANTHER" id="PTHR43271:SF1">
    <property type="entry name" value="INNER MEMBRANE TRANSPORT PROTEIN YNFM"/>
    <property type="match status" value="1"/>
</dbReference>
<gene>
    <name evidence="10" type="ORF">ACFSBH_15685</name>
</gene>
<evidence type="ECO:0000256" key="5">
    <source>
        <dbReference type="ARBA" id="ARBA00022692"/>
    </source>
</evidence>
<feature type="transmembrane region" description="Helical" evidence="8">
    <location>
        <begin position="260"/>
        <end position="278"/>
    </location>
</feature>
<name>A0ABW4HU35_9BACI</name>
<feature type="transmembrane region" description="Helical" evidence="8">
    <location>
        <begin position="219"/>
        <end position="240"/>
    </location>
</feature>
<comment type="caution">
    <text evidence="10">The sequence shown here is derived from an EMBL/GenBank/DDBJ whole genome shotgun (WGS) entry which is preliminary data.</text>
</comment>
<evidence type="ECO:0000256" key="1">
    <source>
        <dbReference type="ARBA" id="ARBA00004651"/>
    </source>
</evidence>
<evidence type="ECO:0000259" key="9">
    <source>
        <dbReference type="PROSITE" id="PS50850"/>
    </source>
</evidence>
<dbReference type="CDD" id="cd17324">
    <property type="entry name" value="MFS_NepI_like"/>
    <property type="match status" value="1"/>
</dbReference>
<feature type="transmembrane region" description="Helical" evidence="8">
    <location>
        <begin position="111"/>
        <end position="128"/>
    </location>
</feature>
<dbReference type="Proteomes" id="UP001597221">
    <property type="component" value="Unassembled WGS sequence"/>
</dbReference>
<accession>A0ABW4HU35</accession>
<keyword evidence="5 8" id="KW-0812">Transmembrane</keyword>
<comment type="subcellular location">
    <subcellularLocation>
        <location evidence="1">Cell membrane</location>
        <topology evidence="1">Multi-pass membrane protein</topology>
    </subcellularLocation>
</comment>
<keyword evidence="11" id="KW-1185">Reference proteome</keyword>
<proteinExistence type="inferred from homology"/>
<dbReference type="PANTHER" id="PTHR43271">
    <property type="entry name" value="BLL2771 PROTEIN"/>
    <property type="match status" value="1"/>
</dbReference>
<evidence type="ECO:0000256" key="8">
    <source>
        <dbReference type="SAM" id="Phobius"/>
    </source>
</evidence>
<feature type="transmembrane region" description="Helical" evidence="8">
    <location>
        <begin position="308"/>
        <end position="331"/>
    </location>
</feature>
<keyword evidence="6 8" id="KW-1133">Transmembrane helix</keyword>
<feature type="transmembrane region" description="Helical" evidence="8">
    <location>
        <begin position="343"/>
        <end position="364"/>
    </location>
</feature>
<organism evidence="10 11">
    <name type="scientific">Oceanobacillus luteolus</name>
    <dbReference type="NCBI Taxonomy" id="1274358"/>
    <lineage>
        <taxon>Bacteria</taxon>
        <taxon>Bacillati</taxon>
        <taxon>Bacillota</taxon>
        <taxon>Bacilli</taxon>
        <taxon>Bacillales</taxon>
        <taxon>Bacillaceae</taxon>
        <taxon>Oceanobacillus</taxon>
    </lineage>
</organism>
<evidence type="ECO:0000256" key="6">
    <source>
        <dbReference type="ARBA" id="ARBA00022989"/>
    </source>
</evidence>
<dbReference type="Gene3D" id="1.20.1250.20">
    <property type="entry name" value="MFS general substrate transporter like domains"/>
    <property type="match status" value="1"/>
</dbReference>
<comment type="similarity">
    <text evidence="2">Belongs to the major facilitator superfamily.</text>
</comment>
<dbReference type="RefSeq" id="WP_251516847.1">
    <property type="nucleotide sequence ID" value="NZ_JAMBON010000042.1"/>
</dbReference>
<dbReference type="EMBL" id="JBHUDE010000146">
    <property type="protein sequence ID" value="MFD1609056.1"/>
    <property type="molecule type" value="Genomic_DNA"/>
</dbReference>
<feature type="transmembrane region" description="Helical" evidence="8">
    <location>
        <begin position="85"/>
        <end position="105"/>
    </location>
</feature>
<evidence type="ECO:0000256" key="7">
    <source>
        <dbReference type="ARBA" id="ARBA00023136"/>
    </source>
</evidence>
<dbReference type="PROSITE" id="PS50850">
    <property type="entry name" value="MFS"/>
    <property type="match status" value="1"/>
</dbReference>
<evidence type="ECO:0000256" key="3">
    <source>
        <dbReference type="ARBA" id="ARBA00022448"/>
    </source>
</evidence>
<evidence type="ECO:0000313" key="11">
    <source>
        <dbReference type="Proteomes" id="UP001597221"/>
    </source>
</evidence>
<dbReference type="SUPFAM" id="SSF103473">
    <property type="entry name" value="MFS general substrate transporter"/>
    <property type="match status" value="1"/>
</dbReference>
<dbReference type="InterPro" id="IPR036259">
    <property type="entry name" value="MFS_trans_sf"/>
</dbReference>
<keyword evidence="4" id="KW-1003">Cell membrane</keyword>
<dbReference type="InterPro" id="IPR011701">
    <property type="entry name" value="MFS"/>
</dbReference>
<feature type="transmembrane region" description="Helical" evidence="8">
    <location>
        <begin position="285"/>
        <end position="302"/>
    </location>
</feature>
<dbReference type="InterPro" id="IPR020846">
    <property type="entry name" value="MFS_dom"/>
</dbReference>
<sequence length="404" mass="44149">MAQQKYSAKDLGFWRITISLAFASFFIFASMYVVQPILPVFVREFNVTVSEATLTLSLPILGLIIGLVMIGFFSDRLGRVTFIKYSLVFTVIPFFLIPIADSFYLIVLLRFLQGFALAGLPAAALAYINEEINHSSIGIATALYIASNALGGMAGRVVAGYLTDRFSWETVFYSFAGIGIVIAVLVILFLPRSRFFQASNLSFRKDIEGMLFHFKNPSILIIIGMGIVLQFSFTSIWTYLPFHLEGEPYSLSVKTISYTFFAYGFGVVGAPFAGWLAGTFGMKPIRIAGIIVLSLGIFLTIFSALPMIIIGLCVSCLGFFTAHSLTASTVAEEATHHKGSAASLYLVAYYIGVTLGSSAVGPVWNMSGWNAIVIIAGLLPVTYLAFVIIFQKKTVSKVIRTQVK</sequence>
<keyword evidence="3" id="KW-0813">Transport</keyword>
<keyword evidence="7 8" id="KW-0472">Membrane</keyword>
<feature type="transmembrane region" description="Helical" evidence="8">
    <location>
        <begin position="171"/>
        <end position="190"/>
    </location>
</feature>
<feature type="transmembrane region" description="Helical" evidence="8">
    <location>
        <begin position="54"/>
        <end position="73"/>
    </location>
</feature>
<feature type="transmembrane region" description="Helical" evidence="8">
    <location>
        <begin position="140"/>
        <end position="159"/>
    </location>
</feature>
<evidence type="ECO:0000313" key="10">
    <source>
        <dbReference type="EMBL" id="MFD1609056.1"/>
    </source>
</evidence>
<protein>
    <submittedName>
        <fullName evidence="10">MFS transporter</fullName>
    </submittedName>
</protein>